<feature type="region of interest" description="Disordered" evidence="1">
    <location>
        <begin position="489"/>
        <end position="510"/>
    </location>
</feature>
<evidence type="ECO:0000256" key="1">
    <source>
        <dbReference type="SAM" id="MobiDB-lite"/>
    </source>
</evidence>
<name>A0A1W6WZ42_BACTU</name>
<geneLocation type="plasmid" evidence="3 4">
    <name>poh4</name>
</geneLocation>
<keyword evidence="3" id="KW-0614">Plasmid</keyword>
<dbReference type="Proteomes" id="UP000194143">
    <property type="component" value="Plasmid poh4"/>
</dbReference>
<keyword evidence="4" id="KW-1185">Reference proteome</keyword>
<proteinExistence type="predicted"/>
<protein>
    <submittedName>
        <fullName evidence="3">Replication protein ori43</fullName>
    </submittedName>
</protein>
<evidence type="ECO:0000313" key="3">
    <source>
        <dbReference type="EMBL" id="ARP61827.1"/>
    </source>
</evidence>
<accession>A0A1W6WZ42</accession>
<evidence type="ECO:0000313" key="4">
    <source>
        <dbReference type="Proteomes" id="UP000194143"/>
    </source>
</evidence>
<dbReference type="InterPro" id="IPR014820">
    <property type="entry name" value="PriCT_1"/>
</dbReference>
<dbReference type="Pfam" id="PF08708">
    <property type="entry name" value="PriCT_1"/>
    <property type="match status" value="1"/>
</dbReference>
<feature type="compositionally biased region" description="Basic and acidic residues" evidence="1">
    <location>
        <begin position="493"/>
        <end position="510"/>
    </location>
</feature>
<reference evidence="3 4" key="1">
    <citation type="submission" date="2017-04" db="EMBL/GenBank/DDBJ databases">
        <title>Complete Genome Sequence of Bacillus thuringiensis type Strain ATCC 10792.</title>
        <authorList>
            <person name="Oh D.-H."/>
            <person name="Park B.-J."/>
            <person name="Shuai W."/>
            <person name="Chelliah R."/>
        </authorList>
    </citation>
    <scope>NUCLEOTIDE SEQUENCE [LARGE SCALE GENOMIC DNA]</scope>
    <source>
        <strain evidence="3 4">ATCC 10792</strain>
        <plasmid evidence="3 4">poh4</plasmid>
    </source>
</reference>
<dbReference type="EMBL" id="CP021065">
    <property type="protein sequence ID" value="ARP61827.1"/>
    <property type="molecule type" value="Genomic_DNA"/>
</dbReference>
<organism evidence="3 4">
    <name type="scientific">Bacillus thuringiensis</name>
    <dbReference type="NCBI Taxonomy" id="1428"/>
    <lineage>
        <taxon>Bacteria</taxon>
        <taxon>Bacillati</taxon>
        <taxon>Bacillota</taxon>
        <taxon>Bacilli</taxon>
        <taxon>Bacillales</taxon>
        <taxon>Bacillaceae</taxon>
        <taxon>Bacillus</taxon>
        <taxon>Bacillus cereus group</taxon>
    </lineage>
</organism>
<feature type="domain" description="Primase C-terminal 1" evidence="2">
    <location>
        <begin position="282"/>
        <end position="341"/>
    </location>
</feature>
<dbReference type="RefSeq" id="WP_000438659.1">
    <property type="nucleotide sequence ID" value="NZ_CP021065.1"/>
</dbReference>
<dbReference type="GeneID" id="67470155"/>
<sequence length="510" mass="58268">MEQVKHILEPITEYTSLDVMRFMVHGALYEKSPKHWTMDDRKREMQRERLREVGVVHVTTGKEQLSTGQSIVVSSFETLERLNNHLTHWTPQVYMWGKANNEGRNFENIRFITCVGVEIDKKISLEEIHYAAAVNNLPSPSVILSTPRGLQWFYVFSTPFLTEKGRKAGRFVSEEIKRAFVNVMDASEVEEGTTKPIFELEADLGAYSLGYFRIPREDNILYFNGQALNSEWALAWAKEQSRKHKRPAVANTSSSRMYKKVGIMEDPAIQSIINNVFLRGCKGKLGRNNAVFILSLAMKYEGKTESEIIDKIDEWNSQIKSPLKHTEILRTVRSAMNDKYNAPKKDYVEELAEMRMEFVFDIRTPAKERLDRQQSHYSEWEQDIIEMVEQQCTSDAPYLCGSLRALAQKIGEESPVGKAMNKSSLSDVLKVSKKIIVKTNGKKGRNARTYITTRSVLLKSNKHNFKAFLLGKLAFNEEIESATLEVQFQGRTSEAEANKNSENKRSGPGG</sequence>
<gene>
    <name evidence="3" type="ORF">CAB88_33100</name>
</gene>
<dbReference type="AlphaFoldDB" id="A0A1W6WZ42"/>
<evidence type="ECO:0000259" key="2">
    <source>
        <dbReference type="Pfam" id="PF08708"/>
    </source>
</evidence>